<accession>A0A370X8X1</accession>
<organism evidence="1 2">
    <name type="scientific">Dyella monticola</name>
    <dbReference type="NCBI Taxonomy" id="1927958"/>
    <lineage>
        <taxon>Bacteria</taxon>
        <taxon>Pseudomonadati</taxon>
        <taxon>Pseudomonadota</taxon>
        <taxon>Gammaproteobacteria</taxon>
        <taxon>Lysobacterales</taxon>
        <taxon>Rhodanobacteraceae</taxon>
        <taxon>Dyella</taxon>
    </lineage>
</organism>
<proteinExistence type="predicted"/>
<dbReference type="AlphaFoldDB" id="A0A370X8X1"/>
<dbReference type="EMBL" id="QRBE01000001">
    <property type="protein sequence ID" value="RDS84838.1"/>
    <property type="molecule type" value="Genomic_DNA"/>
</dbReference>
<comment type="caution">
    <text evidence="1">The sequence shown here is derived from an EMBL/GenBank/DDBJ whole genome shotgun (WGS) entry which is preliminary data.</text>
</comment>
<reference evidence="1 2" key="1">
    <citation type="submission" date="2018-07" db="EMBL/GenBank/DDBJ databases">
        <title>Dyella monticola sp. nov. and Dyella psychrodurans sp. nov. isolated from monsoon evergreen broad-leaved forest soil of Dinghu Mountain, China.</title>
        <authorList>
            <person name="Gao Z."/>
            <person name="Qiu L."/>
        </authorList>
    </citation>
    <scope>NUCLEOTIDE SEQUENCE [LARGE SCALE GENOMIC DNA]</scope>
    <source>
        <strain evidence="1 2">4G-K06</strain>
    </source>
</reference>
<evidence type="ECO:0000313" key="2">
    <source>
        <dbReference type="Proteomes" id="UP000254258"/>
    </source>
</evidence>
<sequence length="100" mass="11382">MERADWDLFQTAVICTNQEMDRASIGSFRMTREGTSRLILRLTSLHGPHAGWHRASSKGSANGAAQMLLLIRAALRARGAPHFCRREIRRDMDRHQIRAI</sequence>
<dbReference type="Proteomes" id="UP000254258">
    <property type="component" value="Unassembled WGS sequence"/>
</dbReference>
<evidence type="ECO:0000313" key="1">
    <source>
        <dbReference type="EMBL" id="RDS84838.1"/>
    </source>
</evidence>
<protein>
    <submittedName>
        <fullName evidence="1">Uncharacterized protein</fullName>
    </submittedName>
</protein>
<keyword evidence="2" id="KW-1185">Reference proteome</keyword>
<gene>
    <name evidence="1" type="ORF">DWU98_02465</name>
</gene>
<name>A0A370X8X1_9GAMM</name>